<dbReference type="InterPro" id="IPR001926">
    <property type="entry name" value="TrpB-like_PALP"/>
</dbReference>
<evidence type="ECO:0000256" key="3">
    <source>
        <dbReference type="ARBA" id="ARBA00022898"/>
    </source>
</evidence>
<feature type="modified residue" description="N6-(pyridoxal phosphate)lysine" evidence="5">
    <location>
        <position position="40"/>
    </location>
</feature>
<evidence type="ECO:0000256" key="4">
    <source>
        <dbReference type="PIRSR" id="PIRSR006278-1"/>
    </source>
</evidence>
<dbReference type="RefSeq" id="WP_091655686.1">
    <property type="nucleotide sequence ID" value="NZ_FOVW01000015.1"/>
</dbReference>
<sequence length="307" mass="34172">MILANPVVNQVLDHPLLESKGVELAIKRLDLIHPTVSGNKFFKLKYNLEAAKKSGSKKILTFGGAYSNHIYSTAAAAFQEGLESIGIIRGERIEPLNPTLSFAENHHMQLEFISRGEFRKKDQPSFIEGLRKQFGDFYLIPEGGTNSTAIQGTSEILDKEDSYFSHIVCAIGTGGTFAGLANSLLGHQQLWGISSLKGEFIHQEIKNLLSNFSISPKGTWKIFSKYHFGGYAAYRQDLIDFIWSFYENFGVVLDPIYTGKLFFAVWDLISKDQIEKGSKILLIHSGGLQGNEGFTERTGIRLPNSSK</sequence>
<feature type="domain" description="Tryptophan synthase beta chain-like PALP" evidence="6">
    <location>
        <begin position="18"/>
        <end position="286"/>
    </location>
</feature>
<dbReference type="PIRSF" id="PIRSF006278">
    <property type="entry name" value="ACCD_DCysDesulf"/>
    <property type="match status" value="1"/>
</dbReference>
<name>A0A1I5K1R9_9BACT</name>
<evidence type="ECO:0000256" key="2">
    <source>
        <dbReference type="ARBA" id="ARBA00008639"/>
    </source>
</evidence>
<dbReference type="GO" id="GO:0019148">
    <property type="term" value="F:D-cysteine desulfhydrase activity"/>
    <property type="evidence" value="ECO:0007669"/>
    <property type="project" value="TreeGrafter"/>
</dbReference>
<evidence type="ECO:0000313" key="7">
    <source>
        <dbReference type="EMBL" id="SFO79005.1"/>
    </source>
</evidence>
<keyword evidence="3 5" id="KW-0663">Pyridoxal phosphate</keyword>
<dbReference type="Gene3D" id="3.40.50.1100">
    <property type="match status" value="2"/>
</dbReference>
<dbReference type="SUPFAM" id="SSF53686">
    <property type="entry name" value="Tryptophan synthase beta subunit-like PLP-dependent enzymes"/>
    <property type="match status" value="1"/>
</dbReference>
<organism evidence="7 8">
    <name type="scientific">Algoriphagus ornithinivorans</name>
    <dbReference type="NCBI Taxonomy" id="226506"/>
    <lineage>
        <taxon>Bacteria</taxon>
        <taxon>Pseudomonadati</taxon>
        <taxon>Bacteroidota</taxon>
        <taxon>Cytophagia</taxon>
        <taxon>Cytophagales</taxon>
        <taxon>Cyclobacteriaceae</taxon>
        <taxon>Algoriphagus</taxon>
    </lineage>
</organism>
<evidence type="ECO:0000259" key="6">
    <source>
        <dbReference type="Pfam" id="PF00291"/>
    </source>
</evidence>
<proteinExistence type="inferred from homology"/>
<evidence type="ECO:0000256" key="1">
    <source>
        <dbReference type="ARBA" id="ARBA00001933"/>
    </source>
</evidence>
<gene>
    <name evidence="7" type="ORF">SAMN04488519_11519</name>
</gene>
<dbReference type="STRING" id="226506.SAMN04488519_11519"/>
<dbReference type="PANTHER" id="PTHR43780:SF2">
    <property type="entry name" value="1-AMINOCYCLOPROPANE-1-CARBOXYLATE DEAMINASE-RELATED"/>
    <property type="match status" value="1"/>
</dbReference>
<protein>
    <submittedName>
        <fullName evidence="7">Pyridoxal-phosphate dependent enzyme</fullName>
    </submittedName>
</protein>
<dbReference type="InterPro" id="IPR027278">
    <property type="entry name" value="ACCD_DCysDesulf"/>
</dbReference>
<dbReference type="EMBL" id="FOVW01000015">
    <property type="protein sequence ID" value="SFO79005.1"/>
    <property type="molecule type" value="Genomic_DNA"/>
</dbReference>
<comment type="similarity">
    <text evidence="2">Belongs to the ACC deaminase/D-cysteine desulfhydrase family.</text>
</comment>
<keyword evidence="8" id="KW-1185">Reference proteome</keyword>
<dbReference type="PANTHER" id="PTHR43780">
    <property type="entry name" value="1-AMINOCYCLOPROPANE-1-CARBOXYLATE DEAMINASE-RELATED"/>
    <property type="match status" value="1"/>
</dbReference>
<comment type="cofactor">
    <cofactor evidence="1">
        <name>pyridoxal 5'-phosphate</name>
        <dbReference type="ChEBI" id="CHEBI:597326"/>
    </cofactor>
</comment>
<reference evidence="8" key="1">
    <citation type="submission" date="2016-10" db="EMBL/GenBank/DDBJ databases">
        <authorList>
            <person name="Varghese N."/>
            <person name="Submissions S."/>
        </authorList>
    </citation>
    <scope>NUCLEOTIDE SEQUENCE [LARGE SCALE GENOMIC DNA]</scope>
    <source>
        <strain evidence="8">DSM 15282</strain>
    </source>
</reference>
<evidence type="ECO:0000313" key="8">
    <source>
        <dbReference type="Proteomes" id="UP000199564"/>
    </source>
</evidence>
<dbReference type="InterPro" id="IPR036052">
    <property type="entry name" value="TrpB-like_PALP_sf"/>
</dbReference>
<evidence type="ECO:0000256" key="5">
    <source>
        <dbReference type="PIRSR" id="PIRSR006278-2"/>
    </source>
</evidence>
<dbReference type="Pfam" id="PF00291">
    <property type="entry name" value="PALP"/>
    <property type="match status" value="1"/>
</dbReference>
<dbReference type="AlphaFoldDB" id="A0A1I5K1R9"/>
<feature type="active site" description="Nucleophile" evidence="4">
    <location>
        <position position="67"/>
    </location>
</feature>
<accession>A0A1I5K1R9</accession>
<dbReference type="Proteomes" id="UP000199564">
    <property type="component" value="Unassembled WGS sequence"/>
</dbReference>